<protein>
    <submittedName>
        <fullName evidence="7">Membrane protein</fullName>
    </submittedName>
</protein>
<organism evidence="7 8">
    <name type="scientific">Labrys miyagiensis</name>
    <dbReference type="NCBI Taxonomy" id="346912"/>
    <lineage>
        <taxon>Bacteria</taxon>
        <taxon>Pseudomonadati</taxon>
        <taxon>Pseudomonadota</taxon>
        <taxon>Alphaproteobacteria</taxon>
        <taxon>Hyphomicrobiales</taxon>
        <taxon>Xanthobacteraceae</taxon>
        <taxon>Labrys</taxon>
    </lineage>
</organism>
<feature type="transmembrane region" description="Helical" evidence="6">
    <location>
        <begin position="154"/>
        <end position="175"/>
    </location>
</feature>
<evidence type="ECO:0000256" key="3">
    <source>
        <dbReference type="ARBA" id="ARBA00022692"/>
    </source>
</evidence>
<dbReference type="NCBIfam" id="TIGR03476">
    <property type="entry name" value="HpnL"/>
    <property type="match status" value="1"/>
</dbReference>
<evidence type="ECO:0000313" key="7">
    <source>
        <dbReference type="EMBL" id="GLS21223.1"/>
    </source>
</evidence>
<keyword evidence="8" id="KW-1185">Reference proteome</keyword>
<evidence type="ECO:0000256" key="1">
    <source>
        <dbReference type="ARBA" id="ARBA00004651"/>
    </source>
</evidence>
<proteinExistence type="predicted"/>
<dbReference type="Proteomes" id="UP001156882">
    <property type="component" value="Unassembled WGS sequence"/>
</dbReference>
<gene>
    <name evidence="7" type="ORF">GCM10007874_42400</name>
</gene>
<reference evidence="8" key="1">
    <citation type="journal article" date="2019" name="Int. J. Syst. Evol. Microbiol.">
        <title>The Global Catalogue of Microorganisms (GCM) 10K type strain sequencing project: providing services to taxonomists for standard genome sequencing and annotation.</title>
        <authorList>
            <consortium name="The Broad Institute Genomics Platform"/>
            <consortium name="The Broad Institute Genome Sequencing Center for Infectious Disease"/>
            <person name="Wu L."/>
            <person name="Ma J."/>
        </authorList>
    </citation>
    <scope>NUCLEOTIDE SEQUENCE [LARGE SCALE GENOMIC DNA]</scope>
    <source>
        <strain evidence="8">NBRC 101365</strain>
    </source>
</reference>
<dbReference type="PANTHER" id="PTHR39087:SF2">
    <property type="entry name" value="UPF0104 MEMBRANE PROTEIN MJ1595"/>
    <property type="match status" value="1"/>
</dbReference>
<evidence type="ECO:0000313" key="8">
    <source>
        <dbReference type="Proteomes" id="UP001156882"/>
    </source>
</evidence>
<evidence type="ECO:0000256" key="6">
    <source>
        <dbReference type="SAM" id="Phobius"/>
    </source>
</evidence>
<keyword evidence="5 6" id="KW-0472">Membrane</keyword>
<feature type="transmembrane region" description="Helical" evidence="6">
    <location>
        <begin position="121"/>
        <end position="148"/>
    </location>
</feature>
<dbReference type="EMBL" id="BSPC01000045">
    <property type="protein sequence ID" value="GLS21223.1"/>
    <property type="molecule type" value="Genomic_DNA"/>
</dbReference>
<dbReference type="RefSeq" id="WP_284314271.1">
    <property type="nucleotide sequence ID" value="NZ_BSPC01000045.1"/>
</dbReference>
<name>A0ABQ6CLP9_9HYPH</name>
<evidence type="ECO:0000256" key="5">
    <source>
        <dbReference type="ARBA" id="ARBA00023136"/>
    </source>
</evidence>
<feature type="transmembrane region" description="Helical" evidence="6">
    <location>
        <begin position="92"/>
        <end position="109"/>
    </location>
</feature>
<dbReference type="Pfam" id="PF03706">
    <property type="entry name" value="LPG_synthase_TM"/>
    <property type="match status" value="1"/>
</dbReference>
<keyword evidence="2" id="KW-1003">Cell membrane</keyword>
<evidence type="ECO:0000256" key="2">
    <source>
        <dbReference type="ARBA" id="ARBA00022475"/>
    </source>
</evidence>
<feature type="transmembrane region" description="Helical" evidence="6">
    <location>
        <begin position="220"/>
        <end position="246"/>
    </location>
</feature>
<dbReference type="InterPro" id="IPR022791">
    <property type="entry name" value="L-PG_synthase/AglD"/>
</dbReference>
<accession>A0ABQ6CLP9</accession>
<sequence>MGSTLRLHVRSLARLPLALLVGACILAGLTLCWGAGDILRAVEAAGWGVGLIVIARYIQVLASGLAWRAVLDAAIAWWVCPILRWVREAINVLLPVAQVGGDIVGARLLSRRGVKASVATASVLADLLVQVATQLVFSLLGLFLFWSKSGDTRLVLWLAGGVGLLAIGVTGFLAVQRWGGIAWIEERIGGLMMRNGWTMPGGIAGLSGSLRHIHAAPGRLALAAAIHMAIWIFGASEVWIACWFMGHPVDFSAALVVESLSHAARAVFFVIPGGLGIQEGAIVALAATYGLSPQTAVAIGLLKRIPDIILGILGLAIWQSIELGWLRAGRA</sequence>
<evidence type="ECO:0000256" key="4">
    <source>
        <dbReference type="ARBA" id="ARBA00022989"/>
    </source>
</evidence>
<feature type="transmembrane region" description="Helical" evidence="6">
    <location>
        <begin position="44"/>
        <end position="62"/>
    </location>
</feature>
<comment type="subcellular location">
    <subcellularLocation>
        <location evidence="1">Cell membrane</location>
        <topology evidence="1">Multi-pass membrane protein</topology>
    </subcellularLocation>
</comment>
<comment type="caution">
    <text evidence="7">The sequence shown here is derived from an EMBL/GenBank/DDBJ whole genome shotgun (WGS) entry which is preliminary data.</text>
</comment>
<feature type="transmembrane region" description="Helical" evidence="6">
    <location>
        <begin position="266"/>
        <end position="287"/>
    </location>
</feature>
<keyword evidence="3 6" id="KW-0812">Transmembrane</keyword>
<keyword evidence="4 6" id="KW-1133">Transmembrane helix</keyword>
<dbReference type="PANTHER" id="PTHR39087">
    <property type="entry name" value="UPF0104 MEMBRANE PROTEIN MJ1595"/>
    <property type="match status" value="1"/>
</dbReference>
<feature type="transmembrane region" description="Helical" evidence="6">
    <location>
        <begin position="308"/>
        <end position="326"/>
    </location>
</feature>